<feature type="coiled-coil region" evidence="1">
    <location>
        <begin position="8"/>
        <end position="35"/>
    </location>
</feature>
<dbReference type="KEGG" id="glz:GLAREA_11119"/>
<protein>
    <submittedName>
        <fullName evidence="2">Uncharacterized protein</fullName>
    </submittedName>
</protein>
<dbReference type="RefSeq" id="XP_008077499.1">
    <property type="nucleotide sequence ID" value="XM_008079308.1"/>
</dbReference>
<keyword evidence="1" id="KW-0175">Coiled coil</keyword>
<gene>
    <name evidence="2" type="ORF">GLAREA_11119</name>
</gene>
<dbReference type="EMBL" id="KE145354">
    <property type="protein sequence ID" value="EPE35420.1"/>
    <property type="molecule type" value="Genomic_DNA"/>
</dbReference>
<evidence type="ECO:0000313" key="2">
    <source>
        <dbReference type="EMBL" id="EPE35420.1"/>
    </source>
</evidence>
<organism evidence="2 3">
    <name type="scientific">Glarea lozoyensis (strain ATCC 20868 / MF5171)</name>
    <dbReference type="NCBI Taxonomy" id="1116229"/>
    <lineage>
        <taxon>Eukaryota</taxon>
        <taxon>Fungi</taxon>
        <taxon>Dikarya</taxon>
        <taxon>Ascomycota</taxon>
        <taxon>Pezizomycotina</taxon>
        <taxon>Leotiomycetes</taxon>
        <taxon>Helotiales</taxon>
        <taxon>Helotiaceae</taxon>
        <taxon>Glarea</taxon>
    </lineage>
</organism>
<name>S3DCH2_GLAL2</name>
<accession>S3DCH2</accession>
<keyword evidence="3" id="KW-1185">Reference proteome</keyword>
<dbReference type="GeneID" id="19470161"/>
<evidence type="ECO:0000256" key="1">
    <source>
        <dbReference type="SAM" id="Coils"/>
    </source>
</evidence>
<sequence>MDLRDLEIVRSNKKFEQLKNEKRRLETAVEAWVKISAEWQDLHRKSLQRCTDLQTTVTTTLKEAAAGKTKLELDLKKSINASKLKDKHLGMSSARLSLEVDKRKSLEISLAKLEASLKSARKEAKKREPLVRVGIAVRKRFWAQIRGNFGFGWVDQDLIIAGNVAAHQPNILADDALFSIERMEPNDWPSEDSEIALEGHEDVPLEKIYAYCRCTLLADATEVEISFINFSASLLIYGPDGPYELISAEELDVFLDNQKECTRLLTFPEILDLRAEGDDTKPVPGYLDIMETVTQKLTKKFRASTLQR</sequence>
<reference evidence="2 3" key="1">
    <citation type="journal article" date="2013" name="BMC Genomics">
        <title>Genomics-driven discovery of the pneumocandin biosynthetic gene cluster in the fungus Glarea lozoyensis.</title>
        <authorList>
            <person name="Chen L."/>
            <person name="Yue Q."/>
            <person name="Zhang X."/>
            <person name="Xiang M."/>
            <person name="Wang C."/>
            <person name="Li S."/>
            <person name="Che Y."/>
            <person name="Ortiz-Lopez F.J."/>
            <person name="Bills G.F."/>
            <person name="Liu X."/>
            <person name="An Z."/>
        </authorList>
    </citation>
    <scope>NUCLEOTIDE SEQUENCE [LARGE SCALE GENOMIC DNA]</scope>
    <source>
        <strain evidence="3">ATCC 20868 / MF5171</strain>
    </source>
</reference>
<evidence type="ECO:0000313" key="3">
    <source>
        <dbReference type="Proteomes" id="UP000016922"/>
    </source>
</evidence>
<dbReference type="AlphaFoldDB" id="S3DCH2"/>
<dbReference type="HOGENOM" id="CLU_903290_0_0_1"/>
<dbReference type="Proteomes" id="UP000016922">
    <property type="component" value="Unassembled WGS sequence"/>
</dbReference>
<dbReference type="OrthoDB" id="3565171at2759"/>
<proteinExistence type="predicted"/>